<organism evidence="1 2">
    <name type="scientific">Botryobasidium botryosum (strain FD-172 SS1)</name>
    <dbReference type="NCBI Taxonomy" id="930990"/>
    <lineage>
        <taxon>Eukaryota</taxon>
        <taxon>Fungi</taxon>
        <taxon>Dikarya</taxon>
        <taxon>Basidiomycota</taxon>
        <taxon>Agaricomycotina</taxon>
        <taxon>Agaricomycetes</taxon>
        <taxon>Cantharellales</taxon>
        <taxon>Botryobasidiaceae</taxon>
        <taxon>Botryobasidium</taxon>
    </lineage>
</organism>
<dbReference type="InParanoid" id="A0A067M7T1"/>
<sequence>MANTMEMLATVFTSRGDGSSSIAQPPSQRKAKAFQIAEQEEALSEEELLKAADIFERNIDVTEIYLAFRNKALRRQWLKSKLGESSSS</sequence>
<name>A0A067M7T1_BOTB1</name>
<dbReference type="HOGENOM" id="CLU_2468763_0_0_1"/>
<evidence type="ECO:0000313" key="1">
    <source>
        <dbReference type="EMBL" id="KDQ07907.1"/>
    </source>
</evidence>
<accession>A0A067M7T1</accession>
<evidence type="ECO:0000313" key="2">
    <source>
        <dbReference type="Proteomes" id="UP000027195"/>
    </source>
</evidence>
<dbReference type="AlphaFoldDB" id="A0A067M7T1"/>
<dbReference type="Proteomes" id="UP000027195">
    <property type="component" value="Unassembled WGS sequence"/>
</dbReference>
<protein>
    <submittedName>
        <fullName evidence="1">Uncharacterized protein</fullName>
    </submittedName>
</protein>
<reference evidence="2" key="1">
    <citation type="journal article" date="2014" name="Proc. Natl. Acad. Sci. U.S.A.">
        <title>Extensive sampling of basidiomycete genomes demonstrates inadequacy of the white-rot/brown-rot paradigm for wood decay fungi.</title>
        <authorList>
            <person name="Riley R."/>
            <person name="Salamov A.A."/>
            <person name="Brown D.W."/>
            <person name="Nagy L.G."/>
            <person name="Floudas D."/>
            <person name="Held B.W."/>
            <person name="Levasseur A."/>
            <person name="Lombard V."/>
            <person name="Morin E."/>
            <person name="Otillar R."/>
            <person name="Lindquist E.A."/>
            <person name="Sun H."/>
            <person name="LaButti K.M."/>
            <person name="Schmutz J."/>
            <person name="Jabbour D."/>
            <person name="Luo H."/>
            <person name="Baker S.E."/>
            <person name="Pisabarro A.G."/>
            <person name="Walton J.D."/>
            <person name="Blanchette R.A."/>
            <person name="Henrissat B."/>
            <person name="Martin F."/>
            <person name="Cullen D."/>
            <person name="Hibbett D.S."/>
            <person name="Grigoriev I.V."/>
        </authorList>
    </citation>
    <scope>NUCLEOTIDE SEQUENCE [LARGE SCALE GENOMIC DNA]</scope>
    <source>
        <strain evidence="2">FD-172 SS1</strain>
    </source>
</reference>
<proteinExistence type="predicted"/>
<gene>
    <name evidence="1" type="ORF">BOTBODRAFT_38346</name>
</gene>
<dbReference type="EMBL" id="KL198098">
    <property type="protein sequence ID" value="KDQ07907.1"/>
    <property type="molecule type" value="Genomic_DNA"/>
</dbReference>
<keyword evidence="2" id="KW-1185">Reference proteome</keyword>